<keyword evidence="3 5" id="KW-0378">Hydrolase</keyword>
<comment type="similarity">
    <text evidence="1 5">Belongs to the peptidase S8 family.</text>
</comment>
<protein>
    <submittedName>
        <fullName evidence="9">Subtilisin-like protein</fullName>
    </submittedName>
</protein>
<organism evidence="9 10">
    <name type="scientific">Ophiobolus disseminans</name>
    <dbReference type="NCBI Taxonomy" id="1469910"/>
    <lineage>
        <taxon>Eukaryota</taxon>
        <taxon>Fungi</taxon>
        <taxon>Dikarya</taxon>
        <taxon>Ascomycota</taxon>
        <taxon>Pezizomycotina</taxon>
        <taxon>Dothideomycetes</taxon>
        <taxon>Pleosporomycetidae</taxon>
        <taxon>Pleosporales</taxon>
        <taxon>Pleosporineae</taxon>
        <taxon>Phaeosphaeriaceae</taxon>
        <taxon>Ophiobolus</taxon>
    </lineage>
</organism>
<evidence type="ECO:0000313" key="10">
    <source>
        <dbReference type="Proteomes" id="UP000799424"/>
    </source>
</evidence>
<dbReference type="GO" id="GO:0004252">
    <property type="term" value="F:serine-type endopeptidase activity"/>
    <property type="evidence" value="ECO:0007669"/>
    <property type="project" value="UniProtKB-UniRule"/>
</dbReference>
<evidence type="ECO:0000313" key="9">
    <source>
        <dbReference type="EMBL" id="KAF2823608.1"/>
    </source>
</evidence>
<evidence type="ECO:0000256" key="1">
    <source>
        <dbReference type="ARBA" id="ARBA00011073"/>
    </source>
</evidence>
<feature type="region of interest" description="Disordered" evidence="6">
    <location>
        <begin position="449"/>
        <end position="480"/>
    </location>
</feature>
<sequence>MKDFFGGLGEKLAQLRDEFKANQRDWAQGDPLEISLFANLADADVLLFGWGESYVKELSATARTSAVEHVAAINEELEDAIAGREIDTNRLQNAVAGNERLLDSVFQRTSLLLASETSESQLDSGKLLNPRVGGCLDVLRSVLSEQLSACRHAHVARLKLTSFNDDVDQHLQFFFDLFLSSRFDWVPCRWLESRCTIEQMLVTTEKYNGCTLIKDAELLKYSLHLRLGERPMGSMLRSSGSFLSSPTFPTVSLGHLIDGRQFNTTLDIENRKNRYFLPNERAILCFILAKSLVHLSRGTWNRTTWNVDDIFFLEDPGTQTLLDKHKPYLSWKIESSSSANESVKSSKAAPYNSQLVDFARLLIEVHTGERVKFNGPPEELQPVLYDLIDDPRRFRSPHKDPFCVAVNACLGPEGQVAAKDESNPGRLQVFIYERVLLNLEAYYQGYGEPRPERTSAPTEFQPVHRRPTIPPVSDYDGEEYDEPKNQMAAKDAATFIRLMNDFTQKHIVSLSKQQCLHDLKPHLRERIKICVIDSGLKRPEHDTRILGFRNAGRILGGRNFLPGCDPAEYYDDHGHGTHVSCLIMDMAPQADIYVAKVSNEWSIEGNKLHCIADAIKWAVQVWDVDIITMSLVMQTKDLAIESALNQAINPASDALRRRIVFAAAGNNGGNDTMPWPASMPGIIPIHATDGLGAASNINPTAVPSLDSFEPPDNFATLGREHKGASNANDPLNTDIKSRWKPSGARPKNVYLSGTSFATPIAAAIAANVLEYARWSLNLSQDQRKRVNSGGFMKKVFRKMGSKKGDYHYVQPWTLWDRGWDNGSGRCKDVKQVLKDVCATY</sequence>
<dbReference type="Gene3D" id="3.40.50.200">
    <property type="entry name" value="Peptidase S8/S53 domain"/>
    <property type="match status" value="1"/>
</dbReference>
<dbReference type="Pfam" id="PF24476">
    <property type="entry name" value="DUF7580"/>
    <property type="match status" value="1"/>
</dbReference>
<keyword evidence="2 5" id="KW-0645">Protease</keyword>
<evidence type="ECO:0000256" key="5">
    <source>
        <dbReference type="PROSITE-ProRule" id="PRU01240"/>
    </source>
</evidence>
<dbReference type="Pfam" id="PF00082">
    <property type="entry name" value="Peptidase_S8"/>
    <property type="match status" value="1"/>
</dbReference>
<evidence type="ECO:0000256" key="3">
    <source>
        <dbReference type="ARBA" id="ARBA00022801"/>
    </source>
</evidence>
<keyword evidence="4 5" id="KW-0720">Serine protease</keyword>
<dbReference type="InterPro" id="IPR056002">
    <property type="entry name" value="DUF7580"/>
</dbReference>
<keyword evidence="10" id="KW-1185">Reference proteome</keyword>
<dbReference type="SUPFAM" id="SSF52743">
    <property type="entry name" value="Subtilisin-like"/>
    <property type="match status" value="1"/>
</dbReference>
<proteinExistence type="inferred from homology"/>
<dbReference type="GO" id="GO:0006508">
    <property type="term" value="P:proteolysis"/>
    <property type="evidence" value="ECO:0007669"/>
    <property type="project" value="UniProtKB-KW"/>
</dbReference>
<dbReference type="EMBL" id="MU006232">
    <property type="protein sequence ID" value="KAF2823608.1"/>
    <property type="molecule type" value="Genomic_DNA"/>
</dbReference>
<dbReference type="InterPro" id="IPR050131">
    <property type="entry name" value="Peptidase_S8_subtilisin-like"/>
</dbReference>
<dbReference type="InterPro" id="IPR015500">
    <property type="entry name" value="Peptidase_S8_subtilisin-rel"/>
</dbReference>
<dbReference type="OrthoDB" id="206201at2759"/>
<feature type="domain" description="DUF7580" evidence="8">
    <location>
        <begin position="136"/>
        <end position="443"/>
    </location>
</feature>
<dbReference type="PROSITE" id="PS51892">
    <property type="entry name" value="SUBTILASE"/>
    <property type="match status" value="1"/>
</dbReference>
<dbReference type="InterPro" id="IPR036852">
    <property type="entry name" value="Peptidase_S8/S53_dom_sf"/>
</dbReference>
<dbReference type="PRINTS" id="PR00723">
    <property type="entry name" value="SUBTILISIN"/>
</dbReference>
<feature type="region of interest" description="Disordered" evidence="6">
    <location>
        <begin position="719"/>
        <end position="743"/>
    </location>
</feature>
<dbReference type="PROSITE" id="PS00138">
    <property type="entry name" value="SUBTILASE_SER"/>
    <property type="match status" value="1"/>
</dbReference>
<feature type="domain" description="Peptidase S8/S53" evidence="7">
    <location>
        <begin position="526"/>
        <end position="782"/>
    </location>
</feature>
<dbReference type="InterPro" id="IPR000209">
    <property type="entry name" value="Peptidase_S8/S53_dom"/>
</dbReference>
<evidence type="ECO:0000256" key="6">
    <source>
        <dbReference type="SAM" id="MobiDB-lite"/>
    </source>
</evidence>
<name>A0A6A6ZS21_9PLEO</name>
<gene>
    <name evidence="9" type="ORF">CC86DRAFT_457935</name>
</gene>
<feature type="active site" description="Charge relay system" evidence="5">
    <location>
        <position position="575"/>
    </location>
</feature>
<evidence type="ECO:0000259" key="7">
    <source>
        <dbReference type="Pfam" id="PF00082"/>
    </source>
</evidence>
<evidence type="ECO:0000256" key="2">
    <source>
        <dbReference type="ARBA" id="ARBA00022670"/>
    </source>
</evidence>
<evidence type="ECO:0000259" key="8">
    <source>
        <dbReference type="Pfam" id="PF24476"/>
    </source>
</evidence>
<dbReference type="InterPro" id="IPR023828">
    <property type="entry name" value="Peptidase_S8_Ser-AS"/>
</dbReference>
<accession>A0A6A6ZS21</accession>
<feature type="active site" description="Charge relay system" evidence="5">
    <location>
        <position position="755"/>
    </location>
</feature>
<feature type="active site" description="Charge relay system" evidence="5">
    <location>
        <position position="533"/>
    </location>
</feature>
<reference evidence="9" key="1">
    <citation type="journal article" date="2020" name="Stud. Mycol.">
        <title>101 Dothideomycetes genomes: a test case for predicting lifestyles and emergence of pathogens.</title>
        <authorList>
            <person name="Haridas S."/>
            <person name="Albert R."/>
            <person name="Binder M."/>
            <person name="Bloem J."/>
            <person name="Labutti K."/>
            <person name="Salamov A."/>
            <person name="Andreopoulos B."/>
            <person name="Baker S."/>
            <person name="Barry K."/>
            <person name="Bills G."/>
            <person name="Bluhm B."/>
            <person name="Cannon C."/>
            <person name="Castanera R."/>
            <person name="Culley D."/>
            <person name="Daum C."/>
            <person name="Ezra D."/>
            <person name="Gonzalez J."/>
            <person name="Henrissat B."/>
            <person name="Kuo A."/>
            <person name="Liang C."/>
            <person name="Lipzen A."/>
            <person name="Lutzoni F."/>
            <person name="Magnuson J."/>
            <person name="Mondo S."/>
            <person name="Nolan M."/>
            <person name="Ohm R."/>
            <person name="Pangilinan J."/>
            <person name="Park H.-J."/>
            <person name="Ramirez L."/>
            <person name="Alfaro M."/>
            <person name="Sun H."/>
            <person name="Tritt A."/>
            <person name="Yoshinaga Y."/>
            <person name="Zwiers L.-H."/>
            <person name="Turgeon B."/>
            <person name="Goodwin S."/>
            <person name="Spatafora J."/>
            <person name="Crous P."/>
            <person name="Grigoriev I."/>
        </authorList>
    </citation>
    <scope>NUCLEOTIDE SEQUENCE</scope>
    <source>
        <strain evidence="9">CBS 113818</strain>
    </source>
</reference>
<dbReference type="PANTHER" id="PTHR43806">
    <property type="entry name" value="PEPTIDASE S8"/>
    <property type="match status" value="1"/>
</dbReference>
<dbReference type="PANTHER" id="PTHR43806:SF11">
    <property type="entry name" value="CEREVISIN-RELATED"/>
    <property type="match status" value="1"/>
</dbReference>
<dbReference type="Proteomes" id="UP000799424">
    <property type="component" value="Unassembled WGS sequence"/>
</dbReference>
<dbReference type="AlphaFoldDB" id="A0A6A6ZS21"/>
<evidence type="ECO:0000256" key="4">
    <source>
        <dbReference type="ARBA" id="ARBA00022825"/>
    </source>
</evidence>